<dbReference type="Pfam" id="PF00436">
    <property type="entry name" value="SSB"/>
    <property type="match status" value="1"/>
</dbReference>
<keyword evidence="1 2" id="KW-0238">DNA-binding</keyword>
<keyword evidence="4" id="KW-1185">Reference proteome</keyword>
<reference evidence="3" key="1">
    <citation type="submission" date="2020-10" db="EMBL/GenBank/DDBJ databases">
        <title>Ca. Dormibacterota MAGs.</title>
        <authorList>
            <person name="Montgomery K."/>
        </authorList>
    </citation>
    <scope>NUCLEOTIDE SEQUENCE [LARGE SCALE GENOMIC DNA]</scope>
    <source>
        <strain evidence="3">SC8812_S17_10</strain>
    </source>
</reference>
<name>A0A934K2L6_9BACT</name>
<organism evidence="3 4">
    <name type="scientific">Candidatus Nephthysia bennettiae</name>
    <dbReference type="NCBI Taxonomy" id="3127016"/>
    <lineage>
        <taxon>Bacteria</taxon>
        <taxon>Bacillati</taxon>
        <taxon>Candidatus Dormiibacterota</taxon>
        <taxon>Candidatus Dormibacteria</taxon>
        <taxon>Candidatus Dormibacterales</taxon>
        <taxon>Candidatus Dormibacteraceae</taxon>
        <taxon>Candidatus Nephthysia</taxon>
    </lineage>
</organism>
<evidence type="ECO:0000313" key="3">
    <source>
        <dbReference type="EMBL" id="MBJ7597310.1"/>
    </source>
</evidence>
<dbReference type="EMBL" id="JAEKNR010000052">
    <property type="protein sequence ID" value="MBJ7597310.1"/>
    <property type="molecule type" value="Genomic_DNA"/>
</dbReference>
<dbReference type="InterPro" id="IPR012340">
    <property type="entry name" value="NA-bd_OB-fold"/>
</dbReference>
<evidence type="ECO:0000256" key="2">
    <source>
        <dbReference type="PROSITE-ProRule" id="PRU00252"/>
    </source>
</evidence>
<dbReference type="PROSITE" id="PS50935">
    <property type="entry name" value="SSB"/>
    <property type="match status" value="1"/>
</dbReference>
<dbReference type="Gene3D" id="2.40.50.140">
    <property type="entry name" value="Nucleic acid-binding proteins"/>
    <property type="match status" value="1"/>
</dbReference>
<dbReference type="RefSeq" id="WP_338199433.1">
    <property type="nucleotide sequence ID" value="NZ_JAEKNR010000052.1"/>
</dbReference>
<proteinExistence type="predicted"/>
<sequence>MAGFADINHWQLTGRMARDAEVQESNGRKRLRLRLAVHETGPEGTAHFYTVVAFDRDEASAEAFKKGGRVRMSGRVSAWRDQAGKERLGLVADELTAIE</sequence>
<protein>
    <submittedName>
        <fullName evidence="3">Single-stranded DNA-binding protein</fullName>
    </submittedName>
</protein>
<dbReference type="AlphaFoldDB" id="A0A934K2L6"/>
<dbReference type="SUPFAM" id="SSF50249">
    <property type="entry name" value="Nucleic acid-binding proteins"/>
    <property type="match status" value="1"/>
</dbReference>
<dbReference type="GO" id="GO:0003697">
    <property type="term" value="F:single-stranded DNA binding"/>
    <property type="evidence" value="ECO:0007669"/>
    <property type="project" value="InterPro"/>
</dbReference>
<dbReference type="Proteomes" id="UP000612893">
    <property type="component" value="Unassembled WGS sequence"/>
</dbReference>
<evidence type="ECO:0000313" key="4">
    <source>
        <dbReference type="Proteomes" id="UP000612893"/>
    </source>
</evidence>
<accession>A0A934K2L6</accession>
<dbReference type="InterPro" id="IPR000424">
    <property type="entry name" value="Primosome_PriB/ssb"/>
</dbReference>
<gene>
    <name evidence="3" type="ORF">JF922_04385</name>
</gene>
<comment type="caution">
    <text evidence="3">The sequence shown here is derived from an EMBL/GenBank/DDBJ whole genome shotgun (WGS) entry which is preliminary data.</text>
</comment>
<evidence type="ECO:0000256" key="1">
    <source>
        <dbReference type="ARBA" id="ARBA00023125"/>
    </source>
</evidence>